<feature type="transmembrane region" description="Helical" evidence="1">
    <location>
        <begin position="28"/>
        <end position="48"/>
    </location>
</feature>
<gene>
    <name evidence="2" type="ORF">FGL77_00740</name>
</gene>
<evidence type="ECO:0000256" key="1">
    <source>
        <dbReference type="SAM" id="Phobius"/>
    </source>
</evidence>
<dbReference type="RefSeq" id="WP_125551016.1">
    <property type="nucleotide sequence ID" value="NZ_CP042392.1"/>
</dbReference>
<protein>
    <submittedName>
        <fullName evidence="2">Uncharacterized protein</fullName>
    </submittedName>
</protein>
<keyword evidence="1" id="KW-1133">Transmembrane helix</keyword>
<reference evidence="2 3" key="1">
    <citation type="submission" date="2019-06" db="EMBL/GenBank/DDBJ databases">
        <title>Genome analyses of bacteria isolated from kimchi.</title>
        <authorList>
            <person name="Lee S."/>
            <person name="Ahn S."/>
            <person name="Roh S."/>
        </authorList>
    </citation>
    <scope>NUCLEOTIDE SEQUENCE [LARGE SCALE GENOMIC DNA]</scope>
    <source>
        <strain evidence="2 3">CBA3616</strain>
    </source>
</reference>
<organism evidence="2 3">
    <name type="scientific">Loigolactobacillus coryniformis</name>
    <dbReference type="NCBI Taxonomy" id="1610"/>
    <lineage>
        <taxon>Bacteria</taxon>
        <taxon>Bacillati</taxon>
        <taxon>Bacillota</taxon>
        <taxon>Bacilli</taxon>
        <taxon>Lactobacillales</taxon>
        <taxon>Lactobacillaceae</taxon>
        <taxon>Loigolactobacillus</taxon>
    </lineage>
</organism>
<proteinExistence type="predicted"/>
<dbReference type="EMBL" id="CP042392">
    <property type="protein sequence ID" value="QEA51999.1"/>
    <property type="molecule type" value="Genomic_DNA"/>
</dbReference>
<keyword evidence="1" id="KW-0812">Transmembrane</keyword>
<dbReference type="AlphaFoldDB" id="A0A5B8THU2"/>
<name>A0A5B8THU2_9LACO</name>
<evidence type="ECO:0000313" key="3">
    <source>
        <dbReference type="Proteomes" id="UP000321772"/>
    </source>
</evidence>
<feature type="transmembrane region" description="Helical" evidence="1">
    <location>
        <begin position="5"/>
        <end position="22"/>
    </location>
</feature>
<sequence length="125" mass="13814">MVIVAASNILFLILAFIMWIPARNSILLSSLLAILIVLGFMSGVSGVAQDGFMLPSLLPTLINFKDIQQLTMTNKQITSGKIILVVTGQSKQNKRFNLIFNENSVELQHFITKNTADHVSIQGRE</sequence>
<accession>A0A5B8THU2</accession>
<keyword evidence="1" id="KW-0472">Membrane</keyword>
<dbReference type="Proteomes" id="UP000321772">
    <property type="component" value="Chromosome"/>
</dbReference>
<evidence type="ECO:0000313" key="2">
    <source>
        <dbReference type="EMBL" id="QEA51999.1"/>
    </source>
</evidence>